<feature type="signal peptide" evidence="1">
    <location>
        <begin position="1"/>
        <end position="19"/>
    </location>
</feature>
<organism evidence="3">
    <name type="scientific">Mesocestoides corti</name>
    <name type="common">Flatworm</name>
    <dbReference type="NCBI Taxonomy" id="53468"/>
    <lineage>
        <taxon>Eukaryota</taxon>
        <taxon>Metazoa</taxon>
        <taxon>Spiralia</taxon>
        <taxon>Lophotrochozoa</taxon>
        <taxon>Platyhelminthes</taxon>
        <taxon>Cestoda</taxon>
        <taxon>Eucestoda</taxon>
        <taxon>Cyclophyllidea</taxon>
        <taxon>Mesocestoididae</taxon>
        <taxon>Mesocestoides</taxon>
    </lineage>
</organism>
<protein>
    <submittedName>
        <fullName evidence="3">Frem_N domain-containing protein</fullName>
    </submittedName>
</protein>
<evidence type="ECO:0000259" key="2">
    <source>
        <dbReference type="Pfam" id="PF19309"/>
    </source>
</evidence>
<reference evidence="3" key="1">
    <citation type="submission" date="2019-11" db="UniProtKB">
        <authorList>
            <consortium name="WormBaseParasite"/>
        </authorList>
    </citation>
    <scope>IDENTIFICATION</scope>
</reference>
<evidence type="ECO:0000256" key="1">
    <source>
        <dbReference type="SAM" id="SignalP"/>
    </source>
</evidence>
<name>A0A5K3FJ16_MESCO</name>
<accession>A0A5K3FJ16</accession>
<keyword evidence="1" id="KW-0732">Signal</keyword>
<dbReference type="WBParaSite" id="MCU_008907-RA">
    <property type="protein sequence ID" value="MCU_008907-RA"/>
    <property type="gene ID" value="MCU_008907"/>
</dbReference>
<feature type="chain" id="PRO_5024324547" evidence="1">
    <location>
        <begin position="20"/>
        <end position="356"/>
    </location>
</feature>
<dbReference type="GO" id="GO:0009653">
    <property type="term" value="P:anatomical structure morphogenesis"/>
    <property type="evidence" value="ECO:0007669"/>
    <property type="project" value="TreeGrafter"/>
</dbReference>
<proteinExistence type="predicted"/>
<dbReference type="Pfam" id="PF19309">
    <property type="entry name" value="Frem_N"/>
    <property type="match status" value="1"/>
</dbReference>
<sequence>MAASPTLIFLSLLFALANGIPDPQQDGGSASAGSDSFSLLAVNPLLPPARLQVYRGQWTPLLRRHLPITKRVLRGGRHVCRIEMEELAPIFSVAGHLEPKKFDCSFQDGDVRYYHEGNPLLNVDTVRVTIFFFRNNYSIIQTADIPVDILDHPKSMEISGRQDQRPRIRGSLELDVKNIKAGSQAISPSVVKIDYKPEEEECYLSFTRPDLQPAGRQQNEQSRLELQTGRPVVTPWWESNAGLWAPRLGRPLASGPAVGGGRRWPLFGQIVAAFNRTPVDHFEHECHEALLQGYRYLHRKPNSPGIDYVPLQVTIWKKLPDGDREFVTREARYLRVNIVGARPPEPPVIRIFRQVS</sequence>
<evidence type="ECO:0000313" key="3">
    <source>
        <dbReference type="WBParaSite" id="MCU_008907-RA"/>
    </source>
</evidence>
<dbReference type="InterPro" id="IPR045658">
    <property type="entry name" value="FRAS1-rel_N"/>
</dbReference>
<dbReference type="AlphaFoldDB" id="A0A5K3FJ16"/>
<dbReference type="PANTHER" id="PTHR45739">
    <property type="entry name" value="MATRIX PROTEIN, PUTATIVE-RELATED"/>
    <property type="match status" value="1"/>
</dbReference>
<feature type="domain" description="FRAS1-related extracellular matrix protein N-terminal" evidence="2">
    <location>
        <begin position="78"/>
        <end position="206"/>
    </location>
</feature>
<dbReference type="InterPro" id="IPR051561">
    <property type="entry name" value="FRAS1_ECM"/>
</dbReference>
<dbReference type="PANTHER" id="PTHR45739:SF11">
    <property type="entry name" value="FRAS1-RELATED EXTRACELLULAR MATRIX PROTEIN 1-LIKE ISOFORM X1"/>
    <property type="match status" value="1"/>
</dbReference>